<dbReference type="OrthoDB" id="9799337at2"/>
<evidence type="ECO:0000313" key="7">
    <source>
        <dbReference type="Proteomes" id="UP000008457"/>
    </source>
</evidence>
<dbReference type="HOGENOM" id="CLU_000604_1_11_9"/>
<keyword evidence="2" id="KW-0547">Nucleotide-binding</keyword>
<dbReference type="InterPro" id="IPR003593">
    <property type="entry name" value="AAA+_ATPase"/>
</dbReference>
<dbReference type="EMBL" id="CP002360">
    <property type="protein sequence ID" value="AEE95954.1"/>
    <property type="molecule type" value="Genomic_DNA"/>
</dbReference>
<dbReference type="GO" id="GO:0005524">
    <property type="term" value="F:ATP binding"/>
    <property type="evidence" value="ECO:0007669"/>
    <property type="project" value="UniProtKB-KW"/>
</dbReference>
<name>F4A151_MAHA5</name>
<dbReference type="SMART" id="SM00382">
    <property type="entry name" value="AAA"/>
    <property type="match status" value="1"/>
</dbReference>
<dbReference type="InterPro" id="IPR027417">
    <property type="entry name" value="P-loop_NTPase"/>
</dbReference>
<reference evidence="7" key="1">
    <citation type="submission" date="2010-11" db="EMBL/GenBank/DDBJ databases">
        <title>The complete genome of Mahella australiensis DSM 15567.</title>
        <authorList>
            <consortium name="US DOE Joint Genome Institute (JGI-PGF)"/>
            <person name="Lucas S."/>
            <person name="Copeland A."/>
            <person name="Lapidus A."/>
            <person name="Bruce D."/>
            <person name="Goodwin L."/>
            <person name="Pitluck S."/>
            <person name="Kyrpides N."/>
            <person name="Mavromatis K."/>
            <person name="Pagani I."/>
            <person name="Ivanova N."/>
            <person name="Teshima H."/>
            <person name="Brettin T."/>
            <person name="Detter J.C."/>
            <person name="Han C."/>
            <person name="Tapia R."/>
            <person name="Land M."/>
            <person name="Hauser L."/>
            <person name="Markowitz V."/>
            <person name="Cheng J.-F."/>
            <person name="Hugenholtz P."/>
            <person name="Woyke T."/>
            <person name="Wu D."/>
            <person name="Spring S."/>
            <person name="Pukall R."/>
            <person name="Steenblock K."/>
            <person name="Schneider S."/>
            <person name="Klenk H.-P."/>
            <person name="Eisen J.A."/>
        </authorList>
    </citation>
    <scope>NUCLEOTIDE SEQUENCE [LARGE SCALE GENOMIC DNA]</scope>
    <source>
        <strain evidence="7">DSM 15567 / CIP 107919 / 50-1 BON</strain>
    </source>
</reference>
<sequence length="281" mass="31088">MQHIGVDGMEYILEARDLSCAYDQTTIIEHLDLAIERSSMVGILGPNGSGKTTLLRHISAALKPRSGVVLLNGVDVFAMRRRMLARKIAYVPQSTAADFEFSAMDVVMMGRIPYMKGFQSESHADMSAVKQAMDMTGTWQFRDRSITELSGGELQRVMIARALAQQPEILMLDEPTAHLDLQFQMEILDLLRQLVDHHGLTVIVVLHDINLAVQFCDKVVFMQSGSIIADGRPQDVITEQLISDVYNVAVSIWHDEATGSICIAPVRQASSETSACLKRIG</sequence>
<dbReference type="PROSITE" id="PS00211">
    <property type="entry name" value="ABC_TRANSPORTER_1"/>
    <property type="match status" value="1"/>
</dbReference>
<dbReference type="Proteomes" id="UP000008457">
    <property type="component" value="Chromosome"/>
</dbReference>
<feature type="domain" description="ABC transporter" evidence="5">
    <location>
        <begin position="13"/>
        <end position="249"/>
    </location>
</feature>
<dbReference type="FunFam" id="3.40.50.300:FF:000134">
    <property type="entry name" value="Iron-enterobactin ABC transporter ATP-binding protein"/>
    <property type="match status" value="1"/>
</dbReference>
<keyword evidence="3" id="KW-0067">ATP-binding</keyword>
<dbReference type="STRING" id="697281.Mahau_0755"/>
<dbReference type="Pfam" id="PF00005">
    <property type="entry name" value="ABC_tran"/>
    <property type="match status" value="1"/>
</dbReference>
<keyword evidence="4" id="KW-1278">Translocase</keyword>
<dbReference type="AlphaFoldDB" id="F4A151"/>
<dbReference type="CDD" id="cd03214">
    <property type="entry name" value="ABC_Iron-Siderophores_B12_Hemin"/>
    <property type="match status" value="1"/>
</dbReference>
<dbReference type="KEGG" id="mas:Mahau_0755"/>
<dbReference type="InterPro" id="IPR017871">
    <property type="entry name" value="ABC_transporter-like_CS"/>
</dbReference>
<dbReference type="eggNOG" id="COG1120">
    <property type="taxonomic scope" value="Bacteria"/>
</dbReference>
<dbReference type="InterPro" id="IPR003439">
    <property type="entry name" value="ABC_transporter-like_ATP-bd"/>
</dbReference>
<evidence type="ECO:0000259" key="5">
    <source>
        <dbReference type="PROSITE" id="PS50893"/>
    </source>
</evidence>
<dbReference type="SUPFAM" id="SSF52540">
    <property type="entry name" value="P-loop containing nucleoside triphosphate hydrolases"/>
    <property type="match status" value="1"/>
</dbReference>
<evidence type="ECO:0000256" key="2">
    <source>
        <dbReference type="ARBA" id="ARBA00022741"/>
    </source>
</evidence>
<proteinExistence type="predicted"/>
<dbReference type="GO" id="GO:0016887">
    <property type="term" value="F:ATP hydrolysis activity"/>
    <property type="evidence" value="ECO:0007669"/>
    <property type="project" value="InterPro"/>
</dbReference>
<evidence type="ECO:0000313" key="6">
    <source>
        <dbReference type="EMBL" id="AEE95954.1"/>
    </source>
</evidence>
<dbReference type="Gene3D" id="3.40.50.300">
    <property type="entry name" value="P-loop containing nucleotide triphosphate hydrolases"/>
    <property type="match status" value="1"/>
</dbReference>
<reference evidence="6 7" key="2">
    <citation type="journal article" date="2011" name="Stand. Genomic Sci.">
        <title>Complete genome sequence of Mahella australiensis type strain (50-1 BON).</title>
        <authorList>
            <person name="Sikorski J."/>
            <person name="Teshima H."/>
            <person name="Nolan M."/>
            <person name="Lucas S."/>
            <person name="Hammon N."/>
            <person name="Deshpande S."/>
            <person name="Cheng J.F."/>
            <person name="Pitluck S."/>
            <person name="Liolios K."/>
            <person name="Pagani I."/>
            <person name="Ivanova N."/>
            <person name="Huntemann M."/>
            <person name="Mavromatis K."/>
            <person name="Ovchinikova G."/>
            <person name="Pati A."/>
            <person name="Tapia R."/>
            <person name="Han C."/>
            <person name="Goodwin L."/>
            <person name="Chen A."/>
            <person name="Palaniappan K."/>
            <person name="Land M."/>
            <person name="Hauser L."/>
            <person name="Ngatchou-Djao O.D."/>
            <person name="Rohde M."/>
            <person name="Pukall R."/>
            <person name="Spring S."/>
            <person name="Abt B."/>
            <person name="Goker M."/>
            <person name="Detter J.C."/>
            <person name="Woyke T."/>
            <person name="Bristow J."/>
            <person name="Markowitz V."/>
            <person name="Hugenholtz P."/>
            <person name="Eisen J.A."/>
            <person name="Kyrpides N.C."/>
            <person name="Klenk H.P."/>
            <person name="Lapidus A."/>
        </authorList>
    </citation>
    <scope>NUCLEOTIDE SEQUENCE [LARGE SCALE GENOMIC DNA]</scope>
    <source>
        <strain evidence="7">DSM 15567 / CIP 107919 / 50-1 BON</strain>
    </source>
</reference>
<dbReference type="PANTHER" id="PTHR42794">
    <property type="entry name" value="HEMIN IMPORT ATP-BINDING PROTEIN HMUV"/>
    <property type="match status" value="1"/>
</dbReference>
<evidence type="ECO:0000256" key="1">
    <source>
        <dbReference type="ARBA" id="ARBA00022448"/>
    </source>
</evidence>
<dbReference type="PANTHER" id="PTHR42794:SF1">
    <property type="entry name" value="HEMIN IMPORT ATP-BINDING PROTEIN HMUV"/>
    <property type="match status" value="1"/>
</dbReference>
<dbReference type="PROSITE" id="PS50893">
    <property type="entry name" value="ABC_TRANSPORTER_2"/>
    <property type="match status" value="1"/>
</dbReference>
<gene>
    <name evidence="6" type="ordered locus">Mahau_0755</name>
</gene>
<protein>
    <submittedName>
        <fullName evidence="6">ABC transporter related protein</fullName>
    </submittedName>
</protein>
<evidence type="ECO:0000256" key="4">
    <source>
        <dbReference type="ARBA" id="ARBA00022967"/>
    </source>
</evidence>
<accession>F4A151</accession>
<keyword evidence="7" id="KW-1185">Reference proteome</keyword>
<keyword evidence="1" id="KW-0813">Transport</keyword>
<organism evidence="6 7">
    <name type="scientific">Mahella australiensis (strain DSM 15567 / CIP 107919 / 50-1 BON)</name>
    <dbReference type="NCBI Taxonomy" id="697281"/>
    <lineage>
        <taxon>Bacteria</taxon>
        <taxon>Bacillati</taxon>
        <taxon>Bacillota</taxon>
        <taxon>Clostridia</taxon>
        <taxon>Thermoanaerobacterales</taxon>
        <taxon>Thermoanaerobacterales Family IV. Incertae Sedis</taxon>
        <taxon>Mahella</taxon>
    </lineage>
</organism>
<evidence type="ECO:0000256" key="3">
    <source>
        <dbReference type="ARBA" id="ARBA00022840"/>
    </source>
</evidence>